<organism evidence="2 3">
    <name type="scientific">Agrobacterium leguminum</name>
    <dbReference type="NCBI Taxonomy" id="2792015"/>
    <lineage>
        <taxon>Bacteria</taxon>
        <taxon>Pseudomonadati</taxon>
        <taxon>Pseudomonadota</taxon>
        <taxon>Alphaproteobacteria</taxon>
        <taxon>Hyphomicrobiales</taxon>
        <taxon>Rhizobiaceae</taxon>
        <taxon>Rhizobium/Agrobacterium group</taxon>
        <taxon>Agrobacterium</taxon>
    </lineage>
</organism>
<keyword evidence="1" id="KW-0812">Transmembrane</keyword>
<evidence type="ECO:0000313" key="3">
    <source>
        <dbReference type="Proteomes" id="UP001151309"/>
    </source>
</evidence>
<keyword evidence="1" id="KW-1133">Transmembrane helix</keyword>
<gene>
    <name evidence="2" type="ORF">O9X94_02150</name>
</gene>
<proteinExistence type="predicted"/>
<comment type="caution">
    <text evidence="2">The sequence shown here is derived from an EMBL/GenBank/DDBJ whole genome shotgun (WGS) entry which is preliminary data.</text>
</comment>
<dbReference type="RefSeq" id="WP_269830477.1">
    <property type="nucleotide sequence ID" value="NZ_JAPZLT010000001.1"/>
</dbReference>
<name>A0A9X3KAX7_9HYPH</name>
<feature type="transmembrane region" description="Helical" evidence="1">
    <location>
        <begin position="6"/>
        <end position="25"/>
    </location>
</feature>
<sequence length="92" mass="11069">MSSIHADHFPLLAFGAFVLIVFLWVKWESFIRPMFIARVEIKRIVDELVQQHGERAAEIACMEEDRAWRCSQNFEQGKWRRVRQELRRRKAP</sequence>
<reference evidence="2" key="1">
    <citation type="submission" date="2022-12" db="EMBL/GenBank/DDBJ databases">
        <title>Draft genome sequences of 22 rhizogenic Agrobacterium biovar 1 strains, the causative agent of hairy root disease.</title>
        <authorList>
            <person name="Kim N."/>
            <person name="Vargas P."/>
            <person name="Rediers H."/>
        </authorList>
    </citation>
    <scope>NUCLEOTIDE SEQUENCE</scope>
    <source>
        <strain evidence="2">ST07.17.026</strain>
    </source>
</reference>
<evidence type="ECO:0000313" key="2">
    <source>
        <dbReference type="EMBL" id="MCZ7908099.1"/>
    </source>
</evidence>
<keyword evidence="1" id="KW-0472">Membrane</keyword>
<protein>
    <submittedName>
        <fullName evidence="2">Uncharacterized protein</fullName>
    </submittedName>
</protein>
<keyword evidence="3" id="KW-1185">Reference proteome</keyword>
<dbReference type="Proteomes" id="UP001151309">
    <property type="component" value="Unassembled WGS sequence"/>
</dbReference>
<dbReference type="EMBL" id="JAPZLT010000001">
    <property type="protein sequence ID" value="MCZ7908099.1"/>
    <property type="molecule type" value="Genomic_DNA"/>
</dbReference>
<evidence type="ECO:0000256" key="1">
    <source>
        <dbReference type="SAM" id="Phobius"/>
    </source>
</evidence>
<dbReference type="AlphaFoldDB" id="A0A9X3KAX7"/>
<accession>A0A9X3KAX7</accession>